<dbReference type="GeneID" id="38785144"/>
<name>A0A401H1B9_9APHY</name>
<protein>
    <submittedName>
        <fullName evidence="2">Uncharacterized protein</fullName>
    </submittedName>
</protein>
<dbReference type="STRING" id="139825.A0A401H1B9"/>
<reference evidence="2 3" key="1">
    <citation type="journal article" date="2018" name="Sci. Rep.">
        <title>Genome sequence of the cauliflower mushroom Sparassis crispa (Hanabiratake) and its association with beneficial usage.</title>
        <authorList>
            <person name="Kiyama R."/>
            <person name="Furutani Y."/>
            <person name="Kawaguchi K."/>
            <person name="Nakanishi T."/>
        </authorList>
    </citation>
    <scope>NUCLEOTIDE SEQUENCE [LARGE SCALE GENOMIC DNA]</scope>
</reference>
<evidence type="ECO:0000256" key="1">
    <source>
        <dbReference type="SAM" id="MobiDB-lite"/>
    </source>
</evidence>
<keyword evidence="3" id="KW-1185">Reference proteome</keyword>
<dbReference type="EMBL" id="BFAD01000013">
    <property type="protein sequence ID" value="GBE88227.1"/>
    <property type="molecule type" value="Genomic_DNA"/>
</dbReference>
<dbReference type="AlphaFoldDB" id="A0A401H1B9"/>
<dbReference type="OrthoDB" id="5422613at2759"/>
<dbReference type="InParanoid" id="A0A401H1B9"/>
<evidence type="ECO:0000313" key="3">
    <source>
        <dbReference type="Proteomes" id="UP000287166"/>
    </source>
</evidence>
<comment type="caution">
    <text evidence="2">The sequence shown here is derived from an EMBL/GenBank/DDBJ whole genome shotgun (WGS) entry which is preliminary data.</text>
</comment>
<evidence type="ECO:0000313" key="2">
    <source>
        <dbReference type="EMBL" id="GBE88227.1"/>
    </source>
</evidence>
<organism evidence="2 3">
    <name type="scientific">Sparassis crispa</name>
    <dbReference type="NCBI Taxonomy" id="139825"/>
    <lineage>
        <taxon>Eukaryota</taxon>
        <taxon>Fungi</taxon>
        <taxon>Dikarya</taxon>
        <taxon>Basidiomycota</taxon>
        <taxon>Agaricomycotina</taxon>
        <taxon>Agaricomycetes</taxon>
        <taxon>Polyporales</taxon>
        <taxon>Sparassidaceae</taxon>
        <taxon>Sparassis</taxon>
    </lineage>
</organism>
<feature type="region of interest" description="Disordered" evidence="1">
    <location>
        <begin position="1"/>
        <end position="38"/>
    </location>
</feature>
<proteinExistence type="predicted"/>
<feature type="compositionally biased region" description="Low complexity" evidence="1">
    <location>
        <begin position="16"/>
        <end position="27"/>
    </location>
</feature>
<gene>
    <name evidence="2" type="ORF">SCP_1300410</name>
</gene>
<sequence>MADAVIDLTNVSDTASESGSENGSSLSDEVQVPPALEDTGREQLRVAIDNVPEDRLRAIVKELVDSAPAVEAAMMQKLVATKKPKKRAAVEVLPRWEVCMHCEEEYDASTRRRTGECRYHSGDLEVDEDSFVDWDEDCHGPMDTPAKRRAWPENFIWNCCDADGRSEGCEDAKHVPGGHRKTRARY</sequence>
<accession>A0A401H1B9</accession>
<dbReference type="PANTHER" id="PTHR38167">
    <property type="entry name" value="C2H2-TYPE DOMAIN-CONTAINING PROTEIN"/>
    <property type="match status" value="1"/>
</dbReference>
<dbReference type="RefSeq" id="XP_027619140.1">
    <property type="nucleotide sequence ID" value="XM_027763339.1"/>
</dbReference>
<dbReference type="PANTHER" id="PTHR38167:SF1">
    <property type="entry name" value="C2H2-TYPE DOMAIN-CONTAINING PROTEIN"/>
    <property type="match status" value="1"/>
</dbReference>
<dbReference type="Proteomes" id="UP000287166">
    <property type="component" value="Unassembled WGS sequence"/>
</dbReference>